<evidence type="ECO:0000313" key="1">
    <source>
        <dbReference type="EMBL" id="GAA0874068.1"/>
    </source>
</evidence>
<dbReference type="Proteomes" id="UP001501126">
    <property type="component" value="Unassembled WGS sequence"/>
</dbReference>
<name>A0ABN1MLE0_9FLAO</name>
<sequence length="130" mass="15094">MKINIEDFKKILNQLEGLHDEISNLSKKSYTDALNSFKLKMVNQVLKRANVLLGKDYKPFDDFDEFDEDDLPSNSDVTLVLSQYINCMESLREENITSEIEYTISGSVAKIYWSWKGTKTETYPPKNIKK</sequence>
<accession>A0ABN1MLE0</accession>
<organism evidence="1 2">
    <name type="scientific">Wandonia haliotis</name>
    <dbReference type="NCBI Taxonomy" id="574963"/>
    <lineage>
        <taxon>Bacteria</taxon>
        <taxon>Pseudomonadati</taxon>
        <taxon>Bacteroidota</taxon>
        <taxon>Flavobacteriia</taxon>
        <taxon>Flavobacteriales</taxon>
        <taxon>Crocinitomicaceae</taxon>
        <taxon>Wandonia</taxon>
    </lineage>
</organism>
<dbReference type="RefSeq" id="WP_343784742.1">
    <property type="nucleotide sequence ID" value="NZ_BAAAFH010000003.1"/>
</dbReference>
<evidence type="ECO:0000313" key="2">
    <source>
        <dbReference type="Proteomes" id="UP001501126"/>
    </source>
</evidence>
<dbReference type="EMBL" id="BAAAFH010000003">
    <property type="protein sequence ID" value="GAA0874068.1"/>
    <property type="molecule type" value="Genomic_DNA"/>
</dbReference>
<proteinExistence type="predicted"/>
<reference evidence="1 2" key="1">
    <citation type="journal article" date="2019" name="Int. J. Syst. Evol. Microbiol.">
        <title>The Global Catalogue of Microorganisms (GCM) 10K type strain sequencing project: providing services to taxonomists for standard genome sequencing and annotation.</title>
        <authorList>
            <consortium name="The Broad Institute Genomics Platform"/>
            <consortium name="The Broad Institute Genome Sequencing Center for Infectious Disease"/>
            <person name="Wu L."/>
            <person name="Ma J."/>
        </authorList>
    </citation>
    <scope>NUCLEOTIDE SEQUENCE [LARGE SCALE GENOMIC DNA]</scope>
    <source>
        <strain evidence="1 2">JCM 16083</strain>
    </source>
</reference>
<comment type="caution">
    <text evidence="1">The sequence shown here is derived from an EMBL/GenBank/DDBJ whole genome shotgun (WGS) entry which is preliminary data.</text>
</comment>
<protein>
    <submittedName>
        <fullName evidence="1">Uncharacterized protein</fullName>
    </submittedName>
</protein>
<gene>
    <name evidence="1" type="ORF">GCM10009118_04760</name>
</gene>
<keyword evidence="2" id="KW-1185">Reference proteome</keyword>